<reference evidence="3" key="1">
    <citation type="journal article" date="2023" name="Commun. Biol.">
        <title>Genome analysis of Parmales, the sister group of diatoms, reveals the evolutionary specialization of diatoms from phago-mixotrophs to photoautotrophs.</title>
        <authorList>
            <person name="Ban H."/>
            <person name="Sato S."/>
            <person name="Yoshikawa S."/>
            <person name="Yamada K."/>
            <person name="Nakamura Y."/>
            <person name="Ichinomiya M."/>
            <person name="Sato N."/>
            <person name="Blanc-Mathieu R."/>
            <person name="Endo H."/>
            <person name="Kuwata A."/>
            <person name="Ogata H."/>
        </authorList>
    </citation>
    <scope>NUCLEOTIDE SEQUENCE [LARGE SCALE GENOMIC DNA]</scope>
    <source>
        <strain evidence="3">NIES 3700</strain>
    </source>
</reference>
<feature type="region of interest" description="Disordered" evidence="1">
    <location>
        <begin position="124"/>
        <end position="147"/>
    </location>
</feature>
<gene>
    <name evidence="2" type="ORF">TrLO_g15355</name>
</gene>
<sequence length="422" mass="46476">MSNFTLSSLPTAPAFEDKPPGSIGAHASVRADLTRGLDKNILELRALQAVRTSIGLVRAAEASDVDTALAAHISNLAKAGQQLPESVVGSLLTTADLLDYLKGLRKYLLSRLSRRLLRQTSTLYENPSAKKLDPHPPPSEDAPVALPNPPPYTSMHPYKGWEPTPLLPTKLSSQKLPPNLLTLSPAPSHAISDSARLAHIHKQSIIPHRSKPVSAKFLSMKREINQDSFDRTTKEMQKIKKQLDEGKDELSGEVVAALRSVKVERDIEADYNTFIVQYEDSPALRSLKKLKEGQEGLTFNGKKVTTIKTSKGYGSAELVNSGLNFEDGTTLKYAEGVLERVEVDDNVFADATGTGDPPVGVLVKRGSTSRAREAKVRKLKRRYDSLNSVRNESWNTMKLIDRAVSERNEESQAKELFEADYE</sequence>
<dbReference type="Proteomes" id="UP001165122">
    <property type="component" value="Unassembled WGS sequence"/>
</dbReference>
<dbReference type="OrthoDB" id="10541013at2759"/>
<dbReference type="AlphaFoldDB" id="A0A9W7FD92"/>
<evidence type="ECO:0000313" key="3">
    <source>
        <dbReference type="Proteomes" id="UP001165122"/>
    </source>
</evidence>
<feature type="region of interest" description="Disordered" evidence="1">
    <location>
        <begin position="1"/>
        <end position="21"/>
    </location>
</feature>
<proteinExistence type="predicted"/>
<accession>A0A9W7FD92</accession>
<evidence type="ECO:0000313" key="2">
    <source>
        <dbReference type="EMBL" id="GMI10050.1"/>
    </source>
</evidence>
<keyword evidence="3" id="KW-1185">Reference proteome</keyword>
<name>A0A9W7FD92_9STRA</name>
<feature type="compositionally biased region" description="Polar residues" evidence="1">
    <location>
        <begin position="1"/>
        <end position="10"/>
    </location>
</feature>
<protein>
    <submittedName>
        <fullName evidence="2">Uncharacterized protein</fullName>
    </submittedName>
</protein>
<dbReference type="EMBL" id="BRXW01000144">
    <property type="protein sequence ID" value="GMI10050.1"/>
    <property type="molecule type" value="Genomic_DNA"/>
</dbReference>
<comment type="caution">
    <text evidence="2">The sequence shown here is derived from an EMBL/GenBank/DDBJ whole genome shotgun (WGS) entry which is preliminary data.</text>
</comment>
<feature type="compositionally biased region" description="Pro residues" evidence="1">
    <location>
        <begin position="135"/>
        <end position="147"/>
    </location>
</feature>
<organism evidence="2 3">
    <name type="scientific">Triparma laevis f. longispina</name>
    <dbReference type="NCBI Taxonomy" id="1714387"/>
    <lineage>
        <taxon>Eukaryota</taxon>
        <taxon>Sar</taxon>
        <taxon>Stramenopiles</taxon>
        <taxon>Ochrophyta</taxon>
        <taxon>Bolidophyceae</taxon>
        <taxon>Parmales</taxon>
        <taxon>Triparmaceae</taxon>
        <taxon>Triparma</taxon>
    </lineage>
</organism>
<evidence type="ECO:0000256" key="1">
    <source>
        <dbReference type="SAM" id="MobiDB-lite"/>
    </source>
</evidence>